<feature type="transmembrane region" description="Helical" evidence="6">
    <location>
        <begin position="472"/>
        <end position="493"/>
    </location>
</feature>
<dbReference type="InterPro" id="IPR025405">
    <property type="entry name" value="DUF4131"/>
</dbReference>
<feature type="transmembrane region" description="Helical" evidence="6">
    <location>
        <begin position="349"/>
        <end position="373"/>
    </location>
</feature>
<dbReference type="PANTHER" id="PTHR30619:SF7">
    <property type="entry name" value="BETA-LACTAMASE DOMAIN PROTEIN"/>
    <property type="match status" value="1"/>
</dbReference>
<reference evidence="8 9" key="1">
    <citation type="submission" date="2018-01" db="EMBL/GenBank/DDBJ databases">
        <title>The whole genome sequencing and assembly of Halobacillus litoralis ERB031 strain.</title>
        <authorList>
            <person name="Lee S.-J."/>
            <person name="Park M.-K."/>
            <person name="Kim J.-Y."/>
            <person name="Lee Y.-J."/>
            <person name="Yi H."/>
            <person name="Bahn Y.-S."/>
            <person name="Kim J.F."/>
            <person name="Lee D.-W."/>
        </authorList>
    </citation>
    <scope>NUCLEOTIDE SEQUENCE [LARGE SCALE GENOMIC DNA]</scope>
    <source>
        <strain evidence="8 9">ERB 031</strain>
    </source>
</reference>
<evidence type="ECO:0000259" key="7">
    <source>
        <dbReference type="SMART" id="SM00849"/>
    </source>
</evidence>
<evidence type="ECO:0000256" key="1">
    <source>
        <dbReference type="ARBA" id="ARBA00004651"/>
    </source>
</evidence>
<evidence type="ECO:0000313" key="8">
    <source>
        <dbReference type="EMBL" id="QAS54128.1"/>
    </source>
</evidence>
<dbReference type="CDD" id="cd07731">
    <property type="entry name" value="ComA-like_MBL-fold"/>
    <property type="match status" value="1"/>
</dbReference>
<feature type="transmembrane region" description="Helical" evidence="6">
    <location>
        <begin position="439"/>
        <end position="460"/>
    </location>
</feature>
<feature type="transmembrane region" description="Helical" evidence="6">
    <location>
        <begin position="12"/>
        <end position="39"/>
    </location>
</feature>
<feature type="transmembrane region" description="Helical" evidence="6">
    <location>
        <begin position="261"/>
        <end position="294"/>
    </location>
</feature>
<evidence type="ECO:0000313" key="9">
    <source>
        <dbReference type="Proteomes" id="UP000287756"/>
    </source>
</evidence>
<evidence type="ECO:0000256" key="4">
    <source>
        <dbReference type="ARBA" id="ARBA00022989"/>
    </source>
</evidence>
<dbReference type="InterPro" id="IPR052159">
    <property type="entry name" value="Competence_DNA_uptake"/>
</dbReference>
<dbReference type="PANTHER" id="PTHR30619">
    <property type="entry name" value="DNA INTERNALIZATION/COMPETENCE PROTEIN COMEC/REC2"/>
    <property type="match status" value="1"/>
</dbReference>
<gene>
    <name evidence="8" type="ORF">HLI_18885</name>
</gene>
<evidence type="ECO:0000256" key="2">
    <source>
        <dbReference type="ARBA" id="ARBA00022475"/>
    </source>
</evidence>
<dbReference type="Pfam" id="PF13567">
    <property type="entry name" value="DUF4131"/>
    <property type="match status" value="1"/>
</dbReference>
<evidence type="ECO:0000256" key="3">
    <source>
        <dbReference type="ARBA" id="ARBA00022692"/>
    </source>
</evidence>
<dbReference type="GO" id="GO:0005886">
    <property type="term" value="C:plasma membrane"/>
    <property type="evidence" value="ECO:0007669"/>
    <property type="project" value="UniProtKB-SubCell"/>
</dbReference>
<dbReference type="InterPro" id="IPR004477">
    <property type="entry name" value="ComEC_N"/>
</dbReference>
<dbReference type="SUPFAM" id="SSF56281">
    <property type="entry name" value="Metallo-hydrolase/oxidoreductase"/>
    <property type="match status" value="1"/>
</dbReference>
<accession>A0A410MHG0</accession>
<dbReference type="NCBIfam" id="TIGR00360">
    <property type="entry name" value="ComEC_N-term"/>
    <property type="match status" value="1"/>
</dbReference>
<feature type="transmembrane region" description="Helical" evidence="6">
    <location>
        <begin position="46"/>
        <end position="63"/>
    </location>
</feature>
<keyword evidence="4 6" id="KW-1133">Transmembrane helix</keyword>
<feature type="transmembrane region" description="Helical" evidence="6">
    <location>
        <begin position="324"/>
        <end position="343"/>
    </location>
</feature>
<keyword evidence="3 6" id="KW-0812">Transmembrane</keyword>
<dbReference type="Pfam" id="PF00753">
    <property type="entry name" value="Lactamase_B"/>
    <property type="match status" value="1"/>
</dbReference>
<dbReference type="Proteomes" id="UP000287756">
    <property type="component" value="Chromosome"/>
</dbReference>
<feature type="transmembrane region" description="Helical" evidence="6">
    <location>
        <begin position="229"/>
        <end position="249"/>
    </location>
</feature>
<organism evidence="8 9">
    <name type="scientific">Halobacillus litoralis</name>
    <dbReference type="NCBI Taxonomy" id="45668"/>
    <lineage>
        <taxon>Bacteria</taxon>
        <taxon>Bacillati</taxon>
        <taxon>Bacillota</taxon>
        <taxon>Bacilli</taxon>
        <taxon>Bacillales</taxon>
        <taxon>Bacillaceae</taxon>
        <taxon>Halobacillus</taxon>
    </lineage>
</organism>
<dbReference type="SMART" id="SM00849">
    <property type="entry name" value="Lactamase_B"/>
    <property type="match status" value="1"/>
</dbReference>
<comment type="subcellular location">
    <subcellularLocation>
        <location evidence="1">Cell membrane</location>
        <topology evidence="1">Multi-pass membrane protein</topology>
    </subcellularLocation>
</comment>
<keyword evidence="2" id="KW-1003">Cell membrane</keyword>
<dbReference type="InterPro" id="IPR004797">
    <property type="entry name" value="Competence_ComEC/Rec2"/>
</dbReference>
<dbReference type="GO" id="GO:0030420">
    <property type="term" value="P:establishment of competence for transformation"/>
    <property type="evidence" value="ECO:0007669"/>
    <property type="project" value="InterPro"/>
</dbReference>
<evidence type="ECO:0000256" key="5">
    <source>
        <dbReference type="ARBA" id="ARBA00023136"/>
    </source>
</evidence>
<feature type="transmembrane region" description="Helical" evidence="6">
    <location>
        <begin position="380"/>
        <end position="411"/>
    </location>
</feature>
<dbReference type="Gene3D" id="3.60.15.10">
    <property type="entry name" value="Ribonuclease Z/Hydroxyacylglutathione hydrolase-like"/>
    <property type="match status" value="1"/>
</dbReference>
<dbReference type="KEGG" id="hli:HLI_18885"/>
<feature type="transmembrane region" description="Helical" evidence="6">
    <location>
        <begin position="300"/>
        <end position="317"/>
    </location>
</feature>
<dbReference type="InterPro" id="IPR001279">
    <property type="entry name" value="Metallo-B-lactamas"/>
</dbReference>
<evidence type="ECO:0000256" key="6">
    <source>
        <dbReference type="SAM" id="Phobius"/>
    </source>
</evidence>
<proteinExistence type="predicted"/>
<dbReference type="EMBL" id="CP026118">
    <property type="protein sequence ID" value="QAS54128.1"/>
    <property type="molecule type" value="Genomic_DNA"/>
</dbReference>
<feature type="domain" description="Metallo-beta-lactamase" evidence="7">
    <location>
        <begin position="506"/>
        <end position="698"/>
    </location>
</feature>
<keyword evidence="5 6" id="KW-0472">Membrane</keyword>
<dbReference type="AlphaFoldDB" id="A0A410MHG0"/>
<dbReference type="InterPro" id="IPR035681">
    <property type="entry name" value="ComA-like_MBL"/>
</dbReference>
<protein>
    <submittedName>
        <fullName evidence="8">DNA internalization-related competence protein ComEC/Rec2</fullName>
    </submittedName>
</protein>
<name>A0A410MHG0_9BACI</name>
<dbReference type="NCBIfam" id="TIGR00361">
    <property type="entry name" value="ComEC_Rec2"/>
    <property type="match status" value="1"/>
</dbReference>
<sequence length="751" mass="85137">MLMKGFWHIPAMAFVLGGVAAIQTGWAFYVLLMMVLLWISLYRKRLALFMVILLYFVFGWHYLPSPSETKPSSSFSGATISSAIEETSHTIQMILKHESGEKFQLVYYKNEDQDQNVPPDWHHGAVCNGFGDAEPFARASNPGQFDYRAYMLNKGVNSQIILNDIEDLHCEGRSYLSYMNVWRDQVMRKVKANVYPGSYGWIKALIFGETDELNEDTVEWFREFNLSHILAISGLHVGLTIGSLYFVIYRMGVGTRRQAQFFVLLLLPVYGFLAGAAPSVIRASLMALILLLLTLINRKIPLTDILAVVAFLLLLLNPFYFHQIGFQFSFLVTFSLILSLSILKQYESTWMQTVVISLVSQFSILALQIHYFYEIQPFSLFVNLILVPYFSFIVIPVVLILFISCLVLPVFSYSLSFVLVEGHEKLLSMIQMWTRLLDFQWVIGEVTPIYIFFYTLIFIFKMKWWGERKHGLAFFAGVSAVSVLILYSAFPYLSPKGTVTMLDVGQGDAFVIELPYRRGVIMVDAAGPPVFNENQKKTADQVILPFLKSKGIDHMNAMFISHQDSDHSGSAPFILNEIDVEQIIVSQYYVSQWSGEDTLRVEAGDRISVAGHVFHILHPGDDQGEPNDNSLVLDSMIGGKRWLFTGDISTKVEDIILKKHSSLWVDVLKVGHHGSRTSTSRAWVDRLNPEIALISAGVDNRYGHPHAEVTERLEKRGVLLLETNRHGAVQFIFSGQSGTFSPYFPYNASRE</sequence>
<dbReference type="Pfam" id="PF03772">
    <property type="entry name" value="Competence"/>
    <property type="match status" value="1"/>
</dbReference>
<dbReference type="InterPro" id="IPR036866">
    <property type="entry name" value="RibonucZ/Hydroxyglut_hydro"/>
</dbReference>